<evidence type="ECO:0000313" key="9">
    <source>
        <dbReference type="EMBL" id="BAU88320.1"/>
    </source>
</evidence>
<dbReference type="PANTHER" id="PTHR35807">
    <property type="entry name" value="TRANSCRIPTIONAL REGULATOR REDD-RELATED"/>
    <property type="match status" value="1"/>
</dbReference>
<dbReference type="InterPro" id="IPR011990">
    <property type="entry name" value="TPR-like_helical_dom_sf"/>
</dbReference>
<dbReference type="InterPro" id="IPR005158">
    <property type="entry name" value="BTAD"/>
</dbReference>
<dbReference type="PROSITE" id="PS50943">
    <property type="entry name" value="HTH_CROC1"/>
    <property type="match status" value="1"/>
</dbReference>
<keyword evidence="4 6" id="KW-0238">DNA-binding</keyword>
<dbReference type="SUPFAM" id="SSF52540">
    <property type="entry name" value="P-loop containing nucleoside triphosphate hydrolases"/>
    <property type="match status" value="1"/>
</dbReference>
<dbReference type="SUPFAM" id="SSF46894">
    <property type="entry name" value="C-terminal effector domain of the bipartite response regulators"/>
    <property type="match status" value="1"/>
</dbReference>
<dbReference type="PRINTS" id="PR00364">
    <property type="entry name" value="DISEASERSIST"/>
</dbReference>
<dbReference type="InterPro" id="IPR027417">
    <property type="entry name" value="P-loop_NTPase"/>
</dbReference>
<protein>
    <submittedName>
        <fullName evidence="9">SARP family transcriptional regulator fused with ATPase domain</fullName>
    </submittedName>
</protein>
<keyword evidence="3" id="KW-0805">Transcription regulation</keyword>
<dbReference type="InterPro" id="IPR016032">
    <property type="entry name" value="Sig_transdc_resp-reg_C-effctor"/>
</dbReference>
<evidence type="ECO:0000256" key="6">
    <source>
        <dbReference type="PROSITE-ProRule" id="PRU01091"/>
    </source>
</evidence>
<dbReference type="Gene3D" id="1.10.10.10">
    <property type="entry name" value="Winged helix-like DNA-binding domain superfamily/Winged helix DNA-binding domain"/>
    <property type="match status" value="1"/>
</dbReference>
<evidence type="ECO:0000256" key="1">
    <source>
        <dbReference type="ARBA" id="ARBA00005820"/>
    </source>
</evidence>
<evidence type="ECO:0000256" key="3">
    <source>
        <dbReference type="ARBA" id="ARBA00023015"/>
    </source>
</evidence>
<dbReference type="PANTHER" id="PTHR35807:SF1">
    <property type="entry name" value="TRANSCRIPTIONAL REGULATOR REDD"/>
    <property type="match status" value="1"/>
</dbReference>
<keyword evidence="10" id="KW-1185">Reference proteome</keyword>
<reference evidence="9 10" key="1">
    <citation type="journal article" date="2016" name="Genome Announc.">
        <title>Complete Genome Sequence of Thiostrepton-Producing Streptomyces laurentii ATCC 31255.</title>
        <authorList>
            <person name="Doi K."/>
            <person name="Fujino Y."/>
            <person name="Nagayoshi Y."/>
            <person name="Ohshima T."/>
            <person name="Ogata S."/>
        </authorList>
    </citation>
    <scope>NUCLEOTIDE SEQUENCE [LARGE SCALE GENOMIC DNA]</scope>
    <source>
        <strain evidence="9 10">ATCC 31255</strain>
    </source>
</reference>
<feature type="domain" description="HTH cro/C1-type" evidence="7">
    <location>
        <begin position="10"/>
        <end position="64"/>
    </location>
</feature>
<dbReference type="SUPFAM" id="SSF48452">
    <property type="entry name" value="TPR-like"/>
    <property type="match status" value="1"/>
</dbReference>
<comment type="similarity">
    <text evidence="1">Belongs to the AfsR/DnrI/RedD regulatory family.</text>
</comment>
<dbReference type="AlphaFoldDB" id="A0A160PAU0"/>
<dbReference type="CDD" id="cd00093">
    <property type="entry name" value="HTH_XRE"/>
    <property type="match status" value="1"/>
</dbReference>
<dbReference type="Gene3D" id="1.10.260.40">
    <property type="entry name" value="lambda repressor-like DNA-binding domains"/>
    <property type="match status" value="1"/>
</dbReference>
<sequence length="678" mass="72674">MAERDVATLVRSARTRNGVSQRDLAEKSGIGLRTLREIERGRVRAPRSGSLRRIAEALSEPALLAQVGATAGAEGDVSEDDPLVLRILGRLSATRGTAELLTGTPKQRTLLGLLALQAHQVVERDEIIEVLWDGELPDTFGQLIHTYISRIRLMLDAHTLPGTGRTAVLRRGGGYELRIEGDSRLDVLEFGRLTHEAARARAGDDQVHEQALLAEALGLWRGHLLEGAPPRLARHAAAVEHTRLRVASALRLADLALARGQHEEVLAQLGPIARHEMLHEGLHARLLAALAGSGRRAEALELFAAVDRRLRAESGIEPGAELREAQMAVLREDGPAATVSTARPAGRADALRSVQLPQSVGDFVGRVEHFQVRQYLTGQGPLAAFGAAPVAALHGPVGVGKSALTVQIAASVARHFPDGVLHARLRTGTPDEVRTVLRGFTRALGVPAAELPAGLPELAALYQESVAGRRVLVVVDDAPGERAVRPLLPSGPGGAALLAGRTPLSGLECAQHFRVERFTADQSVSLLARIAGERRVLSERTAAETVAELCDGNPLAVRIAGMRLAARPHWTVARLADRLADEERRLSELVAGDLSVRDRLTSAYEGLDPSLRDALRALARSADRAFDPAGASALLRCGGRQAEDLLERLVDHQLLEPPVSAGEAYAMSPLVRLHTREQ</sequence>
<dbReference type="SMART" id="SM00862">
    <property type="entry name" value="Trans_reg_C"/>
    <property type="match status" value="1"/>
</dbReference>
<dbReference type="Pfam" id="PF13401">
    <property type="entry name" value="AAA_22"/>
    <property type="match status" value="1"/>
</dbReference>
<dbReference type="EMBL" id="AP017424">
    <property type="protein sequence ID" value="BAU88320.1"/>
    <property type="molecule type" value="Genomic_DNA"/>
</dbReference>
<dbReference type="GO" id="GO:0043531">
    <property type="term" value="F:ADP binding"/>
    <property type="evidence" value="ECO:0007669"/>
    <property type="project" value="InterPro"/>
</dbReference>
<dbReference type="Pfam" id="PF00486">
    <property type="entry name" value="Trans_reg_C"/>
    <property type="match status" value="1"/>
</dbReference>
<dbReference type="Proteomes" id="UP000217676">
    <property type="component" value="Chromosome"/>
</dbReference>
<dbReference type="Pfam" id="PF01381">
    <property type="entry name" value="HTH_3"/>
    <property type="match status" value="1"/>
</dbReference>
<dbReference type="KEGG" id="slau:SLA_7455"/>
<evidence type="ECO:0000259" key="8">
    <source>
        <dbReference type="PROSITE" id="PS51755"/>
    </source>
</evidence>
<dbReference type="Gene3D" id="3.40.50.300">
    <property type="entry name" value="P-loop containing nucleotide triphosphate hydrolases"/>
    <property type="match status" value="1"/>
</dbReference>
<dbReference type="InterPro" id="IPR051677">
    <property type="entry name" value="AfsR-DnrI-RedD_regulator"/>
</dbReference>
<dbReference type="GO" id="GO:0006355">
    <property type="term" value="P:regulation of DNA-templated transcription"/>
    <property type="evidence" value="ECO:0007669"/>
    <property type="project" value="InterPro"/>
</dbReference>
<feature type="DNA-binding region" description="OmpR/PhoB-type" evidence="6">
    <location>
        <begin position="75"/>
        <end position="179"/>
    </location>
</feature>
<evidence type="ECO:0000256" key="4">
    <source>
        <dbReference type="ARBA" id="ARBA00023125"/>
    </source>
</evidence>
<evidence type="ECO:0000259" key="7">
    <source>
        <dbReference type="PROSITE" id="PS50943"/>
    </source>
</evidence>
<accession>A0A160PAU0</accession>
<gene>
    <name evidence="9" type="ORF">SLA_7455</name>
</gene>
<keyword evidence="2" id="KW-0902">Two-component regulatory system</keyword>
<dbReference type="GO" id="GO:0003677">
    <property type="term" value="F:DNA binding"/>
    <property type="evidence" value="ECO:0007669"/>
    <property type="project" value="UniProtKB-UniRule"/>
</dbReference>
<dbReference type="Gene3D" id="1.25.40.10">
    <property type="entry name" value="Tetratricopeptide repeat domain"/>
    <property type="match status" value="1"/>
</dbReference>
<name>A0A160PAU0_STRLU</name>
<evidence type="ECO:0000256" key="5">
    <source>
        <dbReference type="ARBA" id="ARBA00023163"/>
    </source>
</evidence>
<evidence type="ECO:0000256" key="2">
    <source>
        <dbReference type="ARBA" id="ARBA00023012"/>
    </source>
</evidence>
<dbReference type="InterPro" id="IPR001867">
    <property type="entry name" value="OmpR/PhoB-type_DNA-bd"/>
</dbReference>
<dbReference type="GO" id="GO:0000160">
    <property type="term" value="P:phosphorelay signal transduction system"/>
    <property type="evidence" value="ECO:0007669"/>
    <property type="project" value="UniProtKB-KW"/>
</dbReference>
<feature type="domain" description="OmpR/PhoB-type" evidence="8">
    <location>
        <begin position="75"/>
        <end position="179"/>
    </location>
</feature>
<keyword evidence="5" id="KW-0804">Transcription</keyword>
<dbReference type="InterPro" id="IPR036388">
    <property type="entry name" value="WH-like_DNA-bd_sf"/>
</dbReference>
<dbReference type="InterPro" id="IPR049945">
    <property type="entry name" value="AAA_22"/>
</dbReference>
<organism evidence="9 10">
    <name type="scientific">Streptomyces laurentii</name>
    <dbReference type="NCBI Taxonomy" id="39478"/>
    <lineage>
        <taxon>Bacteria</taxon>
        <taxon>Bacillati</taxon>
        <taxon>Actinomycetota</taxon>
        <taxon>Actinomycetes</taxon>
        <taxon>Kitasatosporales</taxon>
        <taxon>Streptomycetaceae</taxon>
        <taxon>Streptomyces</taxon>
    </lineage>
</organism>
<evidence type="ECO:0000313" key="10">
    <source>
        <dbReference type="Proteomes" id="UP000217676"/>
    </source>
</evidence>
<dbReference type="InterPro" id="IPR001387">
    <property type="entry name" value="Cro/C1-type_HTH"/>
</dbReference>
<proteinExistence type="inferred from homology"/>
<dbReference type="SUPFAM" id="SSF47413">
    <property type="entry name" value="lambda repressor-like DNA-binding domains"/>
    <property type="match status" value="1"/>
</dbReference>
<dbReference type="SMART" id="SM01043">
    <property type="entry name" value="BTAD"/>
    <property type="match status" value="1"/>
</dbReference>
<dbReference type="SMART" id="SM00530">
    <property type="entry name" value="HTH_XRE"/>
    <property type="match status" value="1"/>
</dbReference>
<dbReference type="PROSITE" id="PS51755">
    <property type="entry name" value="OMPR_PHOB"/>
    <property type="match status" value="1"/>
</dbReference>
<dbReference type="InterPro" id="IPR010982">
    <property type="entry name" value="Lambda_DNA-bd_dom_sf"/>
</dbReference>
<dbReference type="Pfam" id="PF03704">
    <property type="entry name" value="BTAD"/>
    <property type="match status" value="1"/>
</dbReference>